<dbReference type="InterPro" id="IPR012674">
    <property type="entry name" value="Calycin"/>
</dbReference>
<name>A0AB39UTN8_9GAMM</name>
<accession>A0AB39UTN8</accession>
<feature type="domain" description="THAP4-like heme-binding" evidence="1">
    <location>
        <begin position="19"/>
        <end position="194"/>
    </location>
</feature>
<dbReference type="SUPFAM" id="SSF50814">
    <property type="entry name" value="Lipocalins"/>
    <property type="match status" value="1"/>
</dbReference>
<dbReference type="EMBL" id="CP154858">
    <property type="protein sequence ID" value="XDT71331.1"/>
    <property type="molecule type" value="Genomic_DNA"/>
</dbReference>
<evidence type="ECO:0000313" key="2">
    <source>
        <dbReference type="EMBL" id="XDT71331.1"/>
    </source>
</evidence>
<evidence type="ECO:0000259" key="1">
    <source>
        <dbReference type="Pfam" id="PF08768"/>
    </source>
</evidence>
<dbReference type="Pfam" id="PF08768">
    <property type="entry name" value="THAP4_heme-bd"/>
    <property type="match status" value="1"/>
</dbReference>
<dbReference type="RefSeq" id="WP_369600366.1">
    <property type="nucleotide sequence ID" value="NZ_CP154858.1"/>
</dbReference>
<sequence length="196" mass="21789">MTEKTPCMAPLIAEHEVDYGPLAALAGAWYGESGTDVAPEPDGKEINPFYETIVFTPAGDTTNAEEQTLVAMHYHQVVRRKSDHKVFHNETGFWLWEPATGRVTQTLTIPRGVSVIAEGRAEANGEGWVLEVETTEDGRVGAIAQTPFLAQKARTLSFTHRIEVAGDTLRYTETTLVDIYGRRFEHTDRNTLQRTA</sequence>
<gene>
    <name evidence="2" type="ORF">AAIA72_11005</name>
</gene>
<organism evidence="2">
    <name type="scientific">Thermohahella caldifontis</name>
    <dbReference type="NCBI Taxonomy" id="3142973"/>
    <lineage>
        <taxon>Bacteria</taxon>
        <taxon>Pseudomonadati</taxon>
        <taxon>Pseudomonadota</taxon>
        <taxon>Gammaproteobacteria</taxon>
        <taxon>Oceanospirillales</taxon>
        <taxon>Hahellaceae</taxon>
        <taxon>Thermohahella</taxon>
    </lineage>
</organism>
<dbReference type="Gene3D" id="2.40.128.20">
    <property type="match status" value="1"/>
</dbReference>
<reference evidence="2" key="1">
    <citation type="submission" date="2024-05" db="EMBL/GenBank/DDBJ databases">
        <title>Genome sequencing of novel strain.</title>
        <authorList>
            <person name="Ganbat D."/>
            <person name="Ganbat S."/>
            <person name="Lee S.-J."/>
        </authorList>
    </citation>
    <scope>NUCLEOTIDE SEQUENCE</scope>
    <source>
        <strain evidence="2">SMD15-11</strain>
    </source>
</reference>
<dbReference type="AlphaFoldDB" id="A0AB39UTN8"/>
<protein>
    <submittedName>
        <fullName evidence="2">Heme-binding beta-barrel domain-containing protein</fullName>
    </submittedName>
</protein>
<proteinExistence type="predicted"/>
<dbReference type="InterPro" id="IPR014878">
    <property type="entry name" value="THAP4-like_heme-bd"/>
</dbReference>
<dbReference type="KEGG" id="tcd:AAIA72_11005"/>